<dbReference type="RefSeq" id="WP_207352051.1">
    <property type="nucleotide sequence ID" value="NZ_JAFMPY010000021.1"/>
</dbReference>
<evidence type="ECO:0000313" key="1">
    <source>
        <dbReference type="EMBL" id="MBO0905418.1"/>
    </source>
</evidence>
<reference evidence="1 2" key="1">
    <citation type="submission" date="2021-03" db="EMBL/GenBank/DDBJ databases">
        <title>Whole genome sequence of Jiella sp. MQZ13P-4.</title>
        <authorList>
            <person name="Tuo L."/>
        </authorList>
    </citation>
    <scope>NUCLEOTIDE SEQUENCE [LARGE SCALE GENOMIC DNA]</scope>
    <source>
        <strain evidence="1 2">MQZ13P-4</strain>
    </source>
</reference>
<protein>
    <submittedName>
        <fullName evidence="1">Uncharacterized protein</fullName>
    </submittedName>
</protein>
<proteinExistence type="predicted"/>
<dbReference type="EMBL" id="JAFMPY010000021">
    <property type="protein sequence ID" value="MBO0905418.1"/>
    <property type="molecule type" value="Genomic_DNA"/>
</dbReference>
<keyword evidence="2" id="KW-1185">Reference proteome</keyword>
<evidence type="ECO:0000313" key="2">
    <source>
        <dbReference type="Proteomes" id="UP000664288"/>
    </source>
</evidence>
<gene>
    <name evidence="1" type="ORF">J1C47_17375</name>
</gene>
<accession>A0ABS3J6X5</accession>
<dbReference type="Proteomes" id="UP000664288">
    <property type="component" value="Unassembled WGS sequence"/>
</dbReference>
<name>A0ABS3J6X5_9HYPH</name>
<organism evidence="1 2">
    <name type="scientific">Jiella sonneratiae</name>
    <dbReference type="NCBI Taxonomy" id="2816856"/>
    <lineage>
        <taxon>Bacteria</taxon>
        <taxon>Pseudomonadati</taxon>
        <taxon>Pseudomonadota</taxon>
        <taxon>Alphaproteobacteria</taxon>
        <taxon>Hyphomicrobiales</taxon>
        <taxon>Aurantimonadaceae</taxon>
        <taxon>Jiella</taxon>
    </lineage>
</organism>
<comment type="caution">
    <text evidence="1">The sequence shown here is derived from an EMBL/GenBank/DDBJ whole genome shotgun (WGS) entry which is preliminary data.</text>
</comment>
<sequence length="88" mass="9528">MMILVAFSNLTFDATPYPIGTHTVSGRSLRDAGNNYAHSPRGLDTSPALIERISYRTSNSIHWQPAAATAPRINRATFLTLPSRVAGS</sequence>